<dbReference type="InterPro" id="IPR000805">
    <property type="entry name" value="Glyco_hydro_26"/>
</dbReference>
<dbReference type="Proteomes" id="UP000308121">
    <property type="component" value="Unassembled WGS sequence"/>
</dbReference>
<dbReference type="PROSITE" id="PS51764">
    <property type="entry name" value="GH26"/>
    <property type="match status" value="1"/>
</dbReference>
<gene>
    <name evidence="7" type="ORF">FA014_12325</name>
</gene>
<protein>
    <submittedName>
        <fullName evidence="7">Beta-mannanase</fullName>
    </submittedName>
</protein>
<dbReference type="InterPro" id="IPR006311">
    <property type="entry name" value="TAT_signal"/>
</dbReference>
<feature type="signal peptide" evidence="5">
    <location>
        <begin position="1"/>
        <end position="29"/>
    </location>
</feature>
<keyword evidence="5" id="KW-0732">Signal</keyword>
<comment type="similarity">
    <text evidence="1 4">Belongs to the glycosyl hydrolase 26 family.</text>
</comment>
<feature type="active site" description="Nucleophile" evidence="4">
    <location>
        <position position="252"/>
    </location>
</feature>
<evidence type="ECO:0000313" key="7">
    <source>
        <dbReference type="EMBL" id="TKR23233.1"/>
    </source>
</evidence>
<evidence type="ECO:0000313" key="8">
    <source>
        <dbReference type="Proteomes" id="UP000308121"/>
    </source>
</evidence>
<evidence type="ECO:0000256" key="3">
    <source>
        <dbReference type="ARBA" id="ARBA00023295"/>
    </source>
</evidence>
<dbReference type="SUPFAM" id="SSF51445">
    <property type="entry name" value="(Trans)glycosidases"/>
    <property type="match status" value="1"/>
</dbReference>
<feature type="active site" description="Proton donor" evidence="4">
    <location>
        <position position="141"/>
    </location>
</feature>
<dbReference type="AlphaFoldDB" id="A0A7Z8JY42"/>
<dbReference type="InterPro" id="IPR017853">
    <property type="entry name" value="GH"/>
</dbReference>
<evidence type="ECO:0000256" key="2">
    <source>
        <dbReference type="ARBA" id="ARBA00022801"/>
    </source>
</evidence>
<evidence type="ECO:0000259" key="6">
    <source>
        <dbReference type="PROSITE" id="PS51764"/>
    </source>
</evidence>
<dbReference type="PROSITE" id="PS51318">
    <property type="entry name" value="TAT"/>
    <property type="match status" value="1"/>
</dbReference>
<proteinExistence type="inferred from homology"/>
<feature type="domain" description="GH26" evidence="6">
    <location>
        <begin position="11"/>
        <end position="311"/>
    </location>
</feature>
<name>A0A7Z8JY42_9CELL</name>
<dbReference type="EMBL" id="SZYE01000098">
    <property type="protein sequence ID" value="TKR23233.1"/>
    <property type="molecule type" value="Genomic_DNA"/>
</dbReference>
<evidence type="ECO:0000256" key="1">
    <source>
        <dbReference type="ARBA" id="ARBA00007754"/>
    </source>
</evidence>
<dbReference type="RefSeq" id="WP_154729974.1">
    <property type="nucleotide sequence ID" value="NZ_SZYE01000098.1"/>
</dbReference>
<dbReference type="GO" id="GO:0006080">
    <property type="term" value="P:substituted mannan metabolic process"/>
    <property type="evidence" value="ECO:0007669"/>
    <property type="project" value="InterPro"/>
</dbReference>
<feature type="chain" id="PRO_5031258966" evidence="5">
    <location>
        <begin position="30"/>
        <end position="311"/>
    </location>
</feature>
<dbReference type="InterPro" id="IPR022790">
    <property type="entry name" value="GH26_dom"/>
</dbReference>
<keyword evidence="3 4" id="KW-0326">Glycosidase</keyword>
<evidence type="ECO:0000256" key="5">
    <source>
        <dbReference type="SAM" id="SignalP"/>
    </source>
</evidence>
<dbReference type="OrthoDB" id="9816550at2"/>
<dbReference type="PANTHER" id="PTHR40079">
    <property type="entry name" value="MANNAN ENDO-1,4-BETA-MANNOSIDASE E-RELATED"/>
    <property type="match status" value="1"/>
</dbReference>
<dbReference type="Gene3D" id="3.20.20.80">
    <property type="entry name" value="Glycosidases"/>
    <property type="match status" value="1"/>
</dbReference>
<dbReference type="GO" id="GO:0016985">
    <property type="term" value="F:mannan endo-1,4-beta-mannosidase activity"/>
    <property type="evidence" value="ECO:0007669"/>
    <property type="project" value="InterPro"/>
</dbReference>
<keyword evidence="2 4" id="KW-0378">Hydrolase</keyword>
<comment type="caution">
    <text evidence="7">The sequence shown here is derived from an EMBL/GenBank/DDBJ whole genome shotgun (WGS) entry which is preliminary data.</text>
</comment>
<accession>A0A7Z8JY42</accession>
<evidence type="ECO:0000256" key="4">
    <source>
        <dbReference type="PROSITE-ProRule" id="PRU01100"/>
    </source>
</evidence>
<reference evidence="7 8" key="1">
    <citation type="submission" date="2019-05" db="EMBL/GenBank/DDBJ databases">
        <title>Genome sequence of Cellulomonas hominis strain CS1.</title>
        <authorList>
            <person name="Belmont J."/>
            <person name="Maclea K.S."/>
        </authorList>
    </citation>
    <scope>NUCLEOTIDE SEQUENCE [LARGE SCALE GENOMIC DNA]</scope>
    <source>
        <strain evidence="7 8">CS1</strain>
    </source>
</reference>
<dbReference type="Pfam" id="PF02156">
    <property type="entry name" value="Glyco_hydro_26"/>
    <property type="match status" value="1"/>
</dbReference>
<sequence length="311" mass="32766">MPVSRRDFLALSASALALSAAPAAGPAAAASGRVPSGVTVPWGPWDAAAWARRTATLGAAPAYALWYASFVEAPDPAKLAAVSAAGVVPVLTWEPWDPARTNQKAFALARFLAGDFDATVRRWGDALAAYGGPVHLRFAHEMNAGGYPWAVGVNGNTAAQFVAVWRRVHDLLRSRGATRVVRVWSPNVAFPGSTPLAAVYPGAEHVDVVGVDGYNWGTSRRGTVWQSPAQVLGPTLAEVRRVAPGKRLLVTETASTEKGGDKARWITDLFAWAAAQGDVAGLVWFDENKETDWRIASSAASLAAFRAAVAG</sequence>
<dbReference type="PANTHER" id="PTHR40079:SF4">
    <property type="entry name" value="GH26 DOMAIN-CONTAINING PROTEIN-RELATED"/>
    <property type="match status" value="1"/>
</dbReference>
<organism evidence="7 8">
    <name type="scientific">Cellulomonas hominis</name>
    <dbReference type="NCBI Taxonomy" id="156981"/>
    <lineage>
        <taxon>Bacteria</taxon>
        <taxon>Bacillati</taxon>
        <taxon>Actinomycetota</taxon>
        <taxon>Actinomycetes</taxon>
        <taxon>Micrococcales</taxon>
        <taxon>Cellulomonadaceae</taxon>
        <taxon>Cellulomonas</taxon>
    </lineage>
</organism>